<organism evidence="36">
    <name type="scientific">Human immunodeficiency virus type 1</name>
    <name type="common">HIV-1</name>
    <dbReference type="NCBI Taxonomy" id="11676"/>
    <lineage>
        <taxon>Viruses</taxon>
        <taxon>Riboviria</taxon>
        <taxon>Pararnavirae</taxon>
        <taxon>Artverviricota</taxon>
        <taxon>Revtraviricetes</taxon>
        <taxon>Ortervirales</taxon>
        <taxon>Retroviridae</taxon>
        <taxon>Orthoretrovirinae</taxon>
        <taxon>Lentivirus</taxon>
        <taxon>Lentivirus humimdef1</taxon>
    </lineage>
</organism>
<evidence type="ECO:0000256" key="33">
    <source>
        <dbReference type="RuleBase" id="RU363095"/>
    </source>
</evidence>
<dbReference type="EMBL" id="JQ779909">
    <property type="protein sequence ID" value="AFG22581.1"/>
    <property type="molecule type" value="Genomic_RNA"/>
</dbReference>
<feature type="transmembrane region" description="Helical" evidence="33">
    <location>
        <begin position="13"/>
        <end position="39"/>
    </location>
</feature>
<dbReference type="GO" id="GO:1903911">
    <property type="term" value="P:positive regulation of receptor clustering"/>
    <property type="evidence" value="ECO:0007669"/>
    <property type="project" value="UniProtKB-UniRule"/>
</dbReference>
<evidence type="ECO:0000256" key="15">
    <source>
        <dbReference type="ARBA" id="ARBA00022703"/>
    </source>
</evidence>
<comment type="subunit">
    <text evidence="32">The mature envelope protein (Env) consists of a homotrimer of non-covalently associated gp120-gp41 heterodimers. The resulting complex protrudes from the virus surface as a spike. There seems to be as few as 10 spikes on the average virion. Surface protein gp120 interacts with host CD4, CCR5 and CXCR4. Gp120 also interacts with the C-type lectins CD209/DC-SIGN and CLEC4M/DC-SIGNR (collectively referred to as DC-SIGN(R)). Gp120 and gp41 interact with GalCer. Gp120 interacts with host ITGA4/ITGB7 complex; on CD4+ T-cells, this interaction results in rapid activation of integrin ITGAL/LFA-1, which facilitates efficient cell-to-cell spreading of HIV-1. Gp120 interacts with cell-associated heparan sulfate; this interaction increases virus infectivity on permissive cells and may be involved in infection of CD4- cells.</text>
</comment>
<keyword evidence="9 32" id="KW-1032">Host cell membrane</keyword>
<dbReference type="InterPro" id="IPR000328">
    <property type="entry name" value="GP41-like"/>
</dbReference>
<comment type="PTM">
    <text evidence="32">Specific enzymatic cleavages in vivo yield mature proteins. Envelope glycoproteins are synthesized as a inactive precursor that is heavily N-glycosylated and processed likely by host cell furin in the Golgi to yield the mature SU and TM proteins. The cleavage site between SU and TM requires the minimal sequence [KR]-X-[KR]-R. About 2 of the 9 disulfide bonds of gp41 are reduced by P4HB/PDI, following binding to CD4 receptor.</text>
</comment>
<evidence type="ECO:0000256" key="17">
    <source>
        <dbReference type="ARBA" id="ARBA00022804"/>
    </source>
</evidence>
<dbReference type="GO" id="GO:0019082">
    <property type="term" value="P:viral protein processing"/>
    <property type="evidence" value="ECO:0007669"/>
    <property type="project" value="UniProtKB-UniRule"/>
</dbReference>
<evidence type="ECO:0000256" key="30">
    <source>
        <dbReference type="ARBA" id="ARBA00023288"/>
    </source>
</evidence>
<feature type="short sequence motif" description="YXXL motif; contains endocytosis signal" evidence="32">
    <location>
        <begin position="703"/>
        <end position="706"/>
    </location>
</feature>
<evidence type="ECO:0000256" key="27">
    <source>
        <dbReference type="ARBA" id="ARBA00023157"/>
    </source>
</evidence>
<dbReference type="FunFam" id="1.10.287.210:FF:000001">
    <property type="entry name" value="Envelope glycoprotein gp160"/>
    <property type="match status" value="1"/>
</dbReference>
<accession>H9TN13</accession>
<dbReference type="EMBL" id="KC156397">
    <property type="protein sequence ID" value="AGF32139.1"/>
    <property type="molecule type" value="Genomic_RNA"/>
</dbReference>
<feature type="disulfide bond" evidence="32">
    <location>
        <begin position="116"/>
        <end position="202"/>
    </location>
</feature>
<reference evidence="36" key="1">
    <citation type="journal article" date="2012" name="PLoS Pathog.">
        <title>Transmitted/founder and chronic subtype C HIV-1 use CD4 and CCR5 receptors with equal efficiency and are not inhibited by blocking the integrin alpha4beta7.</title>
        <authorList>
            <person name="Parrish N.F."/>
            <person name="Wilen C.B."/>
            <person name="Banks L.B."/>
            <person name="Iyer S.S."/>
            <person name="Pfaff J.M."/>
            <person name="Salazar-Gonzalez J.F."/>
            <person name="Salazar M.G."/>
            <person name="Decker J.M."/>
            <person name="Parrish E.H."/>
            <person name="Berg A."/>
            <person name="Hopper J."/>
            <person name="Hora B."/>
            <person name="Kumar A."/>
            <person name="Mahlokozera T."/>
            <person name="Yuan S."/>
            <person name="Coleman C."/>
            <person name="Vermeulen M."/>
            <person name="Ding H."/>
            <person name="Ochsenbauer C."/>
            <person name="Tilton J.C."/>
            <person name="Permar S.R."/>
            <person name="Kappes J.C."/>
            <person name="Betts M.R."/>
            <person name="Busch M.P."/>
            <person name="Gao F."/>
            <person name="Montefiori D."/>
            <person name="Haynes B.F."/>
            <person name="Shaw G.M."/>
            <person name="Hahn B.H."/>
            <person name="Doms R.W."/>
        </authorList>
    </citation>
    <scope>NUCLEOTIDE SEQUENCE</scope>
    <source>
        <strain evidence="36">703010167.e5</strain>
    </source>
</reference>
<dbReference type="InterPro" id="IPR036377">
    <property type="entry name" value="Gp120_core_sf"/>
</dbReference>
<evidence type="ECO:0000256" key="19">
    <source>
        <dbReference type="ARBA" id="ARBA00022870"/>
    </source>
</evidence>
<dbReference type="Gene3D" id="1.20.5.490">
    <property type="entry name" value="Single helix bin"/>
    <property type="match status" value="1"/>
</dbReference>
<dbReference type="InterPro" id="IPR000777">
    <property type="entry name" value="HIV1_Gp120"/>
</dbReference>
<feature type="disulfide bond" evidence="32">
    <location>
        <begin position="51"/>
        <end position="71"/>
    </location>
</feature>
<comment type="domain">
    <text evidence="32 33">The 17 amino acids long immunosuppressive region is present in many retroviral envelope proteins. Synthetic peptides derived from this relatively conserved sequence inhibit immune function in vitro and in vivo.</text>
</comment>
<evidence type="ECO:0000259" key="35">
    <source>
        <dbReference type="Pfam" id="PF00517"/>
    </source>
</evidence>
<evidence type="ECO:0000256" key="1">
    <source>
        <dbReference type="ARBA" id="ARBA00004402"/>
    </source>
</evidence>
<comment type="subcellular location">
    <molecule>Transmembrane protein gp41</molecule>
    <subcellularLocation>
        <location evidence="32">Virion membrane</location>
        <topology evidence="32">Single-pass type I membrane protein</topology>
    </subcellularLocation>
    <subcellularLocation>
        <location evidence="32">Host cell membrane</location>
        <topology evidence="32">Single-pass type I membrane protein</topology>
    </subcellularLocation>
    <subcellularLocation>
        <location evidence="32">Host endosome membrane</location>
        <topology evidence="32">Single-pass type I membrane protein</topology>
    </subcellularLocation>
    <text evidence="32">It is probably concentrated at the site of budding and incorporated into the virions possibly by contacts between the cytoplasmic tail of Env and the N-terminus of Gag.</text>
</comment>
<evidence type="ECO:0000256" key="22">
    <source>
        <dbReference type="ARBA" id="ARBA00022989"/>
    </source>
</evidence>
<comment type="caution">
    <text evidence="32 33">Lacks conserved residue(s) required for the propagation of feature annotation.</text>
</comment>
<comment type="domain">
    <text evidence="32">The membrane proximal external region (MPER) present in gp41 is a tryptophan-rich region recognized by the antibodies 2F5, Z13, and 4E10. MPER seems to play a role in fusion.</text>
</comment>
<comment type="function">
    <text evidence="32">Transmembrane protein gp41: Acts as a class I viral fusion protein. Under the current model, the protein has at least 3 conformational states: pre-fusion native state, pre-hairpin intermediate state, and post-fusion hairpin state. During fusion of viral and target intracellular membranes, the coiled coil regions (heptad repeats) assume a trimer-of-hairpins structure, positioning the fusion peptide in close proximity to the C-terminal region of the ectodomain. The formation of this structure appears to drive apposition and subsequent fusion of viral and target cell membranes. Complete fusion occurs in host cell endosomes and is dynamin-dependent, however some lipid transfer might occur at the plasma membrane. The virus undergoes clathrin-dependent internalization long before endosomal fusion, thus minimizing the surface exposure of conserved viral epitopes during fusion and reducing the efficacy of inhibitors targeting these epitopes. Membranes fusion leads to delivery of the nucleocapsid into the cytoplasm.</text>
</comment>
<feature type="disulfide bond" evidence="32">
    <location>
        <begin position="215"/>
        <end position="244"/>
    </location>
</feature>
<protein>
    <recommendedName>
        <fullName evidence="32">Envelope glycoprotein gp160</fullName>
    </recommendedName>
    <alternativeName>
        <fullName evidence="32">Env polyprotein</fullName>
    </alternativeName>
    <component>
        <recommendedName>
            <fullName evidence="32">Surface protein gp120</fullName>
            <shortName evidence="32">SU</shortName>
        </recommendedName>
        <alternativeName>
            <fullName evidence="32">Glycoprotein 120</fullName>
            <shortName evidence="32">gp120</shortName>
        </alternativeName>
    </component>
    <component>
        <recommendedName>
            <fullName evidence="32">Transmembrane protein gp41</fullName>
            <shortName evidence="32">TM</shortName>
        </recommendedName>
        <alternativeName>
            <fullName evidence="32">Glycoprotein 41</fullName>
            <shortName evidence="32">gp41</shortName>
        </alternativeName>
    </component>
</protein>
<comment type="PTM">
    <text evidence="32">Highly glycosylated by host. The high number of glycan on the protein is reffered to as 'glycan shield' because it contributes to hide protein sequence from adaptive immune system.</text>
</comment>
<comment type="domain">
    <text evidence="32">The YXXL motif is involved in determining the exact site of viral release at the surface of infected mononuclear cells and promotes endocytosis. YXXL and di-leucine endocytosis motifs interact directly or indirectly with the clathrin adapter complexes, opperate independently, and their activities are not additive.</text>
</comment>
<feature type="transmembrane region" description="Helical" evidence="33">
    <location>
        <begin position="503"/>
        <end position="526"/>
    </location>
</feature>
<feature type="coiled-coil region" evidence="32">
    <location>
        <begin position="624"/>
        <end position="658"/>
    </location>
</feature>
<evidence type="ECO:0000256" key="23">
    <source>
        <dbReference type="ARBA" id="ARBA00023046"/>
    </source>
</evidence>
<dbReference type="GO" id="GO:0019062">
    <property type="term" value="P:virion attachment to host cell"/>
    <property type="evidence" value="ECO:0007669"/>
    <property type="project" value="UniProtKB-UniRule"/>
</dbReference>
<feature type="region of interest" description="MPER; binding to GalCer" evidence="32">
    <location>
        <begin position="653"/>
        <end position="674"/>
    </location>
</feature>
<dbReference type="CDD" id="cd09909">
    <property type="entry name" value="HIV-1-like_HR1-HR2"/>
    <property type="match status" value="1"/>
</dbReference>
<comment type="miscellaneous">
    <text evidence="32">HIV-1 lineages are divided in three main groups, M (for Major), O (for Outlier), and N (for New, or Non-M, Non-O). The vast majority of strains found worldwide belong to the group M. Group O seems to be endemic to and largely confined to Cameroon and neighboring countries in West Central Africa, where these viruses represent a small minority of HIV-1 strains. The group N is represented by a limited number of isolates from Cameroonian persons. The group M is further subdivided in 9 clades or subtypes (A to D, F to H, J and K).</text>
</comment>
<evidence type="ECO:0000256" key="10">
    <source>
        <dbReference type="ARBA" id="ARBA00022570"/>
    </source>
</evidence>
<evidence type="ECO:0000256" key="31">
    <source>
        <dbReference type="ARBA" id="ARBA00023296"/>
    </source>
</evidence>
<evidence type="ECO:0000256" key="18">
    <source>
        <dbReference type="ARBA" id="ARBA00022844"/>
    </source>
</evidence>
<organismHost>
    <name type="scientific">Homo sapiens</name>
    <name type="common">Human</name>
    <dbReference type="NCBI Taxonomy" id="9606"/>
</organismHost>
<keyword evidence="12 32" id="KW-1162">Viral penetration into host cytoplasm</keyword>
<evidence type="ECO:0000256" key="3">
    <source>
        <dbReference type="ARBA" id="ARBA00004505"/>
    </source>
</evidence>
<dbReference type="FunFam" id="2.170.40.20:FF:000003">
    <property type="entry name" value="Envelope glycoprotein gp160"/>
    <property type="match status" value="1"/>
</dbReference>
<comment type="subcellular location">
    <molecule>Surface protein gp120</molecule>
    <subcellularLocation>
        <location evidence="32">Virion membrane</location>
        <topology evidence="32">Peripheral membrane protein</topology>
    </subcellularLocation>
    <subcellularLocation>
        <location evidence="32">Host cell membrane</location>
        <topology evidence="32">Peripheral membrane protein</topology>
    </subcellularLocation>
    <subcellularLocation>
        <location evidence="32">Host endosome membrane</location>
        <topology evidence="32">Single-pass type I membrane protein</topology>
    </subcellularLocation>
    <text evidence="32">The surface protein is not anchored to the viral envelope, but associates with the extravirion surface through its binding to TM. It is probably concentrated at the site of budding and incorporated into the virions possibly by contacts between the cytoplasmic tail of Env and the N-terminus of Gag.</text>
</comment>
<evidence type="ECO:0000256" key="25">
    <source>
        <dbReference type="ARBA" id="ARBA00023136"/>
    </source>
</evidence>
<evidence type="ECO:0000256" key="5">
    <source>
        <dbReference type="ARBA" id="ARBA00004578"/>
    </source>
</evidence>
<feature type="domain" description="Human immunodeficiency virus 1 envelope glycoprotein Gp120" evidence="34">
    <location>
        <begin position="138"/>
        <end position="502"/>
    </location>
</feature>
<evidence type="ECO:0000256" key="26">
    <source>
        <dbReference type="ARBA" id="ARBA00023139"/>
    </source>
</evidence>
<evidence type="ECO:0000256" key="16">
    <source>
        <dbReference type="ARBA" id="ARBA00022729"/>
    </source>
</evidence>
<comment type="miscellaneous">
    <text evidence="32">Inhibitors targeting HIV-1 viral envelope proteins are used as antiretroviral drugs. Attachment of virions to the cell surface via non-specific interactions and CD4 binding can be blocked by inhibitors that include cyanovirin-N, cyclotriazadisulfonamide analogs, PRO 2000, TNX 355 and PRO 542. In addition, BMS 806 can block CD4-induced conformational changes. Env interactions with the coreceptor molecules can be targeted by CCR5 antagonists including SCH-D, maraviroc (UK 427857) and aplaviroc (GW 873140), and the CXCR4 antagonist AMD 070. Fusion of viral and cellular membranes can be inhibited by peptides such as enfuvirtide and tifuvirtide (T 1249). Resistance to inhibitors associated with mutations in Env are observed. Most of the time, single mutations confer only a modest reduction in drug susceptibility. Combination of several mutations is usually required to develop a high-level drug resistance.</text>
</comment>
<evidence type="ECO:0000256" key="4">
    <source>
        <dbReference type="ARBA" id="ARBA00004563"/>
    </source>
</evidence>
<dbReference type="GO" id="GO:0019031">
    <property type="term" value="C:viral envelope"/>
    <property type="evidence" value="ECO:0007669"/>
    <property type="project" value="UniProtKB-KW"/>
</dbReference>
<keyword evidence="13 32" id="KW-0165">Cleavage on pair of basic residues</keyword>
<dbReference type="FunFam" id="2.170.40.20:FF:000004">
    <property type="entry name" value="Envelope glycoprotein gp160"/>
    <property type="match status" value="1"/>
</dbReference>
<keyword evidence="25 32" id="KW-0472">Membrane</keyword>
<dbReference type="Pfam" id="PF00516">
    <property type="entry name" value="GP120"/>
    <property type="match status" value="2"/>
</dbReference>
<evidence type="ECO:0000256" key="2">
    <source>
        <dbReference type="ARBA" id="ARBA00004433"/>
    </source>
</evidence>
<feature type="chain" id="PRO_5042641402" description="Envelope glycoprotein gp160" evidence="32">
    <location>
        <begin position="30"/>
        <end position="854"/>
    </location>
</feature>
<reference evidence="37" key="2">
    <citation type="journal article" date="2013" name="Proc. Natl. Acad. Sci. U.S.A.">
        <title>Phenotypic properties of transmitted founder HIV-1.</title>
        <authorList>
            <person name="Parrish N.F."/>
            <person name="Gao F."/>
            <person name="Li H."/>
            <person name="Giorgi E.E."/>
            <person name="Barbian H.J."/>
            <person name="Parrish E.H."/>
            <person name="Zajic L."/>
            <person name="Iyer S.S."/>
            <person name="Decker J.M."/>
            <person name="Kumar A."/>
            <person name="Hora B."/>
            <person name="Berg A."/>
            <person name="Cai F."/>
            <person name="Hopper J."/>
            <person name="Denny T.N."/>
            <person name="Ding H."/>
            <person name="Ochsenbauer C."/>
            <person name="Kappes J.C."/>
            <person name="Galimidi R.P."/>
            <person name="West A.P.Jr."/>
            <person name="Bjorkman P.J."/>
            <person name="Wilen C.B."/>
            <person name="Doms R.W."/>
            <person name="O'Brien M."/>
            <person name="Bhardwaj N."/>
            <person name="Borrow P."/>
            <person name="Haynes B.F."/>
            <person name="Muldoon M."/>
            <person name="Theiler J.P."/>
            <person name="Korber B."/>
            <person name="Shaw G.M."/>
            <person name="Hahn B.H."/>
        </authorList>
    </citation>
    <scope>NUCLEOTIDE SEQUENCE</scope>
    <source>
        <strain evidence="37">CH167.w8.e5</strain>
    </source>
</reference>
<dbReference type="SUPFAM" id="SSF56502">
    <property type="entry name" value="gp120 core"/>
    <property type="match status" value="2"/>
</dbReference>
<keyword evidence="16 32" id="KW-0732">Signal</keyword>
<feature type="topological domain" description="Cytoplasmic" evidence="32">
    <location>
        <begin position="697"/>
        <end position="854"/>
    </location>
</feature>
<keyword evidence="24 32" id="KW-0175">Coiled coil</keyword>
<comment type="PTM">
    <text evidence="32">Palmitoylation of the transmembrane protein and of Env polyprotein (prior to its proteolytic cleavage) is essential for their association with host cell membrane lipid rafts. Palmitoylation is therefore required for envelope trafficking to classical lipid rafts, but not for viral replication.</text>
</comment>
<proteinExistence type="inferred from homology"/>
<dbReference type="HAMAP" id="MF_04083">
    <property type="entry name" value="HIV_ENV"/>
    <property type="match status" value="1"/>
</dbReference>
<dbReference type="InterPro" id="IPR037527">
    <property type="entry name" value="Gp160"/>
</dbReference>
<keyword evidence="8 32" id="KW-1170">Fusion of virus membrane with host endosomal membrane</keyword>
<comment type="domain">
    <text evidence="32">The CD4-binding region is targeted by the antibody b12.</text>
</comment>
<evidence type="ECO:0000256" key="28">
    <source>
        <dbReference type="ARBA" id="ARBA00023180"/>
    </source>
</evidence>
<keyword evidence="19 32" id="KW-1043">Host membrane</keyword>
<evidence type="ECO:0000259" key="34">
    <source>
        <dbReference type="Pfam" id="PF00516"/>
    </source>
</evidence>
<feature type="transmembrane region" description="Helical" evidence="33">
    <location>
        <begin position="669"/>
        <end position="696"/>
    </location>
</feature>
<feature type="region of interest" description="Fusion peptide" evidence="32">
    <location>
        <begin position="503"/>
        <end position="523"/>
    </location>
</feature>
<keyword evidence="30 32" id="KW-0449">Lipoprotein</keyword>
<dbReference type="SUPFAM" id="SSF58069">
    <property type="entry name" value="Virus ectodomain"/>
    <property type="match status" value="1"/>
</dbReference>
<keyword evidence="15 32" id="KW-0053">Apoptosis</keyword>
<feature type="region of interest" description="CD4-binding loop" evidence="32">
    <location>
        <begin position="359"/>
        <end position="369"/>
    </location>
</feature>
<evidence type="ECO:0000256" key="20">
    <source>
        <dbReference type="ARBA" id="ARBA00022879"/>
    </source>
</evidence>
<evidence type="ECO:0000256" key="13">
    <source>
        <dbReference type="ARBA" id="ARBA00022685"/>
    </source>
</evidence>
<evidence type="ECO:0000256" key="29">
    <source>
        <dbReference type="ARBA" id="ARBA00023280"/>
    </source>
</evidence>
<keyword evidence="28 32" id="KW-0325">Glycoprotein</keyword>
<dbReference type="GO" id="GO:0005198">
    <property type="term" value="F:structural molecule activity"/>
    <property type="evidence" value="ECO:0007669"/>
    <property type="project" value="UniProtKB-UniRule"/>
</dbReference>
<feature type="domain" description="Retroviral envelope protein GP41-like" evidence="35">
    <location>
        <begin position="521"/>
        <end position="711"/>
    </location>
</feature>
<dbReference type="GO" id="GO:0016020">
    <property type="term" value="C:membrane"/>
    <property type="evidence" value="ECO:0007669"/>
    <property type="project" value="UniProtKB-UniRule"/>
</dbReference>
<sequence>MRVMGRSRNYQQWWIWSILGFWMTYSVLGNLWVTVYYGVPVWREAKTTLFCASDAKAYEKEVHNVWATHACVPTDPSPQEMVLKNVTENFNMWKNDMVDQMHEDIISLWDQSLKPCVRLTPLCVTLNCSNANVNVTDIHNNTMKGEVKICSFMATTEIKDKKKQVYALFYRLDIVQLNESSNNSYESYRLINCNTSAITQACPKVSFDPIPIHYCAPAGFAILKCNNKTFNGTGPCNNVSTVQCTHGIKPVVSTQLLLNGSTAEKEIIIRSENLTNNAKTIIVHLNESVEIVCIRPGNNTRKSIRIGPGQTYFSTGEIIGNIRQAHCNISESKWNETLQKVGRKLAEHFPNKTIIFNSSSGGDLEITTHSFNCRGEFFYCNTSGLFNSTYNSTYNGPYNGTAIITLPCRIKQIINMWQEVGRAMYAPPIEGNITCNSSITGLLLVRDGGETNSSQEEIFRPGGGDMRDNWRSELYKYKVVEIKPLGIAPTEAKRRVVEREKRAVGIGAVFLGFLGAAGSTMGAASITLTVQARQLLSGIVQQQSNLLRAIEAQQHMLQLTVWGIKQLQARVLAIERYLQDQQLLGMWGCSGKIICTTNVPWNSSWSNKSKKDIWDNMTWMQWDKEVNNYTDIIYRLLEESQNQQEENEKDLLALDSWNNLWNWFSITKWLWYIKIFIMIVGGLIGLRIIFAVLSIVNRVRQGYSPLSFQTLIPTPRGPDKLGGIEEEGGGQDRDRSVRLVSGFLALFWDDLRSLCLFSYHQLRDFILVTARAAELLGRSSFRGLQRGWEALKYLGSLVQYWGLELKKGAISLLDTTAITVAEGTDRIIEVLQRLWRAICNIPRRIRQGFEAALQ</sequence>
<keyword evidence="21 32" id="KW-1164">Virus endocytosis by host</keyword>
<dbReference type="GO" id="GO:0052031">
    <property type="term" value="P:symbiont-mediated perturbation of host defense response"/>
    <property type="evidence" value="ECO:0007669"/>
    <property type="project" value="UniProtKB-UniRule"/>
</dbReference>
<evidence type="ECO:0000256" key="6">
    <source>
        <dbReference type="ARBA" id="ARBA00004650"/>
    </source>
</evidence>
<evidence type="ECO:0000256" key="21">
    <source>
        <dbReference type="ARBA" id="ARBA00022890"/>
    </source>
</evidence>
<keyword evidence="18 32" id="KW-0946">Virion</keyword>
<keyword evidence="11 32" id="KW-0945">Host-virus interaction</keyword>
<evidence type="ECO:0000256" key="8">
    <source>
        <dbReference type="ARBA" id="ARBA00022510"/>
    </source>
</evidence>
<comment type="function">
    <text evidence="32">Surface protein gp120: Attaches the virus to the host lymphoid cell by binding to the primary receptor CD4. This interaction induces a structural rearrangement creating a high affinity binding site for a chemokine coreceptor like CXCR4 and/or CCR5. Acts as a ligand for CD209/DC-SIGN and CLEC4M/DC-SIGNR, which are respectively found on dendritic cells (DCs), and on endothelial cells of liver sinusoids and lymph node sinuses. These interactions allow capture of viral particles at mucosal surfaces by these cells and subsequent transmission to permissive cells. HIV subverts the migration properties of dendritic cells to gain access to CD4+ T-cells in lymph nodes. Virus transmission to permissive T-cells occurs either in trans (without DCs infection, through viral capture and transmission), or in cis (following DCs productive infection, through the usual CD4-gp120 interaction), thereby inducing a robust infection. In trans infection, bound virions remain infectious over days and it is proposed that they are not degraded, but protected in non-lysosomal acidic organelles within the DCs close to the cell membrane thus contributing to the viral infectious potential during DCs' migration from the periphery to the lymphoid tissues. On arrival at lymphoid tissues, intact virions recycle back to DCs' cell surface allowing virus transmission to CD4+ T-cells.</text>
</comment>
<feature type="disulfide bond" evidence="32">
    <location>
        <begin position="123"/>
        <end position="193"/>
    </location>
</feature>
<evidence type="ECO:0000256" key="24">
    <source>
        <dbReference type="ARBA" id="ARBA00023054"/>
    </source>
</evidence>
<dbReference type="GO" id="GO:0019064">
    <property type="term" value="P:fusion of virus membrane with host plasma membrane"/>
    <property type="evidence" value="ECO:0007669"/>
    <property type="project" value="UniProtKB-UniRule"/>
</dbReference>
<dbReference type="GO" id="GO:0055036">
    <property type="term" value="C:virion membrane"/>
    <property type="evidence" value="ECO:0007669"/>
    <property type="project" value="UniProtKB-SubCell"/>
</dbReference>
<keyword evidence="29 32" id="KW-0899">Viral immunoevasion</keyword>
<keyword evidence="31 32" id="KW-1160">Virus entry into host cell</keyword>
<comment type="domain">
    <text evidence="32">Some of the most genetically diverse regions of the viral genome are present in Env. They are called variable regions 1 through 5 (V1 through V5). Coreceptor usage of gp120 is determined mainly by the primary structure of the third variable region (V3) in the outer domain of gp120. The sequence of V3 determines which coreceptor, CCR5 and/or CXCR4 (corresponding to R5/macrophage, X4/T cell and R5X4/T cell and macrophage tropism), is used to trigger the fusion potential of the Env complex, and hence which cells the virus can infect. Binding to CCR5 involves a region adjacent in addition to V3.</text>
</comment>
<name>H9TN13_HV1</name>
<gene>
    <name evidence="32 36" type="primary">env</name>
</gene>
<feature type="region of interest" description="Immunosuppression" evidence="32">
    <location>
        <begin position="565"/>
        <end position="583"/>
    </location>
</feature>
<feature type="domain" description="Human immunodeficiency virus 1 envelope glycoprotein Gp120" evidence="34">
    <location>
        <begin position="31"/>
        <end position="137"/>
    </location>
</feature>
<keyword evidence="7 32" id="KW-1168">Fusion of virus membrane with host membrane</keyword>
<keyword evidence="26 32" id="KW-0564">Palmitate</keyword>
<dbReference type="Gene3D" id="1.10.287.210">
    <property type="match status" value="1"/>
</dbReference>
<evidence type="ECO:0000256" key="11">
    <source>
        <dbReference type="ARBA" id="ARBA00022581"/>
    </source>
</evidence>
<evidence type="ECO:0000313" key="37">
    <source>
        <dbReference type="EMBL" id="AGF32139.1"/>
    </source>
</evidence>
<feature type="disulfide bond" evidence="32">
    <location>
        <begin position="225"/>
        <end position="236"/>
    </location>
</feature>
<keyword evidence="10 32" id="KW-1165">Clathrin-mediated endocytosis of virus by host</keyword>
<comment type="function">
    <text evidence="32">Envelope glycoprotein gp160: Oligomerizes in the host endoplasmic reticulum into predominantly trimers. In a second time, gp160 transits in the host Golgi, where glycosylation is completed. The precursor is then proteolytically cleaved in the trans-Golgi and thereby activated by cellular furin or furin-like proteases to produce gp120 and gp41.</text>
</comment>
<comment type="similarity">
    <text evidence="32">Belongs to the HIV-1 env protein family.</text>
</comment>
<evidence type="ECO:0000256" key="14">
    <source>
        <dbReference type="ARBA" id="ARBA00022692"/>
    </source>
</evidence>
<keyword evidence="23 32" id="KW-1039">Host endosome</keyword>
<comment type="subcellular location">
    <subcellularLocation>
        <location evidence="3">Host cell membrane</location>
        <topology evidence="3">Peripheral membrane protein</topology>
    </subcellularLocation>
    <subcellularLocation>
        <location evidence="1">Host cell membrane</location>
        <topology evidence="1">Single-pass type I membrane protein</topology>
    </subcellularLocation>
    <subcellularLocation>
        <location evidence="2">Host endosome membrane</location>
        <topology evidence="2">Peripheral membrane protein</topology>
    </subcellularLocation>
    <subcellularLocation>
        <location evidence="5">Host endosome membrane</location>
        <topology evidence="5">Single-pass type I membrane protein</topology>
    </subcellularLocation>
    <subcellularLocation>
        <location evidence="6">Virion membrane</location>
        <topology evidence="6">Peripheral membrane protein</topology>
    </subcellularLocation>
    <subcellularLocation>
        <location evidence="4">Virion membrane</location>
        <topology evidence="4">Single-pass type I membrane protein</topology>
    </subcellularLocation>
</comment>
<keyword evidence="20 32" id="KW-0261">Viral envelope protein</keyword>
<feature type="disulfide bond" evidence="32">
    <location>
        <begin position="589"/>
        <end position="595"/>
    </location>
</feature>
<evidence type="ECO:0000256" key="32">
    <source>
        <dbReference type="HAMAP-Rule" id="MF_04083"/>
    </source>
</evidence>
<dbReference type="Gene3D" id="2.170.40.20">
    <property type="entry name" value="Human immunodeficiency virus 1, Gp160, envelope glycoprotein"/>
    <property type="match status" value="2"/>
</dbReference>
<dbReference type="GO" id="GO:0020002">
    <property type="term" value="C:host cell plasma membrane"/>
    <property type="evidence" value="ECO:0007669"/>
    <property type="project" value="UniProtKB-SubCell"/>
</dbReference>
<keyword evidence="27 32" id="KW-1015">Disulfide bond</keyword>
<keyword evidence="14 32" id="KW-0812">Transmembrane</keyword>
<dbReference type="GO" id="GO:0039654">
    <property type="term" value="P:fusion of virus membrane with host endosome membrane"/>
    <property type="evidence" value="ECO:0007669"/>
    <property type="project" value="UniProtKB-UniRule"/>
</dbReference>
<dbReference type="GO" id="GO:1903908">
    <property type="term" value="P:positive regulation of plasma membrane raft polarization"/>
    <property type="evidence" value="ECO:0007669"/>
    <property type="project" value="UniProtKB-UniRule"/>
</dbReference>
<feature type="lipid moiety-binding region" description="S-palmitoyl cysteine; by host" evidence="32">
    <location>
        <position position="755"/>
    </location>
</feature>
<evidence type="ECO:0000256" key="9">
    <source>
        <dbReference type="ARBA" id="ARBA00022511"/>
    </source>
</evidence>
<evidence type="ECO:0000256" key="12">
    <source>
        <dbReference type="ARBA" id="ARBA00022595"/>
    </source>
</evidence>
<evidence type="ECO:0000313" key="36">
    <source>
        <dbReference type="EMBL" id="AFG22581.1"/>
    </source>
</evidence>
<feature type="site" description="Cleavage; by host furin" evidence="32">
    <location>
        <begin position="502"/>
        <end position="503"/>
    </location>
</feature>
<keyword evidence="17 32" id="KW-1161">Viral attachment to host cell</keyword>
<evidence type="ECO:0000256" key="7">
    <source>
        <dbReference type="ARBA" id="ARBA00022506"/>
    </source>
</evidence>
<dbReference type="Pfam" id="PF00517">
    <property type="entry name" value="GP41"/>
    <property type="match status" value="1"/>
</dbReference>
<dbReference type="GO" id="GO:0075512">
    <property type="term" value="P:clathrin-dependent endocytosis of virus by host cell"/>
    <property type="evidence" value="ECO:0007669"/>
    <property type="project" value="UniProtKB-UniRule"/>
</dbReference>
<dbReference type="GO" id="GO:0044175">
    <property type="term" value="C:host cell endosome membrane"/>
    <property type="evidence" value="ECO:0007669"/>
    <property type="project" value="UniProtKB-SubCell"/>
</dbReference>
<keyword evidence="22 32" id="KW-1133">Transmembrane helix</keyword>
<feature type="chain" id="PRO_5042641403" description="Transmembrane protein gp41" evidence="32">
    <location>
        <begin position="503"/>
        <end position="854"/>
    </location>
</feature>